<dbReference type="InterPro" id="IPR001647">
    <property type="entry name" value="HTH_TetR"/>
</dbReference>
<feature type="DNA-binding region" description="H-T-H motif" evidence="4">
    <location>
        <begin position="34"/>
        <end position="53"/>
    </location>
</feature>
<reference evidence="7" key="1">
    <citation type="journal article" date="2019" name="Int. J. Syst. Evol. Microbiol.">
        <title>The Global Catalogue of Microorganisms (GCM) 10K type strain sequencing project: providing services to taxonomists for standard genome sequencing and annotation.</title>
        <authorList>
            <consortium name="The Broad Institute Genomics Platform"/>
            <consortium name="The Broad Institute Genome Sequencing Center for Infectious Disease"/>
            <person name="Wu L."/>
            <person name="Ma J."/>
        </authorList>
    </citation>
    <scope>NUCLEOTIDE SEQUENCE [LARGE SCALE GENOMIC DNA]</scope>
    <source>
        <strain evidence="7">JCM 18126</strain>
    </source>
</reference>
<evidence type="ECO:0000256" key="2">
    <source>
        <dbReference type="ARBA" id="ARBA00023125"/>
    </source>
</evidence>
<feature type="domain" description="HTH tetR-type" evidence="5">
    <location>
        <begin position="12"/>
        <end position="71"/>
    </location>
</feature>
<evidence type="ECO:0000313" key="7">
    <source>
        <dbReference type="Proteomes" id="UP001501195"/>
    </source>
</evidence>
<evidence type="ECO:0000256" key="4">
    <source>
        <dbReference type="PROSITE-ProRule" id="PRU00335"/>
    </source>
</evidence>
<dbReference type="PANTHER" id="PTHR30055">
    <property type="entry name" value="HTH-TYPE TRANSCRIPTIONAL REGULATOR RUTR"/>
    <property type="match status" value="1"/>
</dbReference>
<dbReference type="Proteomes" id="UP001501195">
    <property type="component" value="Unassembled WGS sequence"/>
</dbReference>
<organism evidence="6 7">
    <name type="scientific">Kineococcus glutinatus</name>
    <dbReference type="NCBI Taxonomy" id="1070872"/>
    <lineage>
        <taxon>Bacteria</taxon>
        <taxon>Bacillati</taxon>
        <taxon>Actinomycetota</taxon>
        <taxon>Actinomycetes</taxon>
        <taxon>Kineosporiales</taxon>
        <taxon>Kineosporiaceae</taxon>
        <taxon>Kineococcus</taxon>
    </lineage>
</organism>
<keyword evidence="2 4" id="KW-0238">DNA-binding</keyword>
<dbReference type="InterPro" id="IPR050109">
    <property type="entry name" value="HTH-type_TetR-like_transc_reg"/>
</dbReference>
<accession>A0ABP9HPZ7</accession>
<protein>
    <submittedName>
        <fullName evidence="6">TetR/AcrR family transcriptional regulator</fullName>
    </submittedName>
</protein>
<dbReference type="PANTHER" id="PTHR30055:SF234">
    <property type="entry name" value="HTH-TYPE TRANSCRIPTIONAL REGULATOR BETI"/>
    <property type="match status" value="1"/>
</dbReference>
<dbReference type="EMBL" id="BAABIL010000206">
    <property type="protein sequence ID" value="GAA4975718.1"/>
    <property type="molecule type" value="Genomic_DNA"/>
</dbReference>
<evidence type="ECO:0000256" key="3">
    <source>
        <dbReference type="ARBA" id="ARBA00023163"/>
    </source>
</evidence>
<dbReference type="Gene3D" id="1.10.357.10">
    <property type="entry name" value="Tetracycline Repressor, domain 2"/>
    <property type="match status" value="1"/>
</dbReference>
<evidence type="ECO:0000256" key="1">
    <source>
        <dbReference type="ARBA" id="ARBA00023015"/>
    </source>
</evidence>
<keyword evidence="7" id="KW-1185">Reference proteome</keyword>
<dbReference type="InterPro" id="IPR049445">
    <property type="entry name" value="TetR_SbtR-like_C"/>
</dbReference>
<dbReference type="PROSITE" id="PS50977">
    <property type="entry name" value="HTH_TETR_2"/>
    <property type="match status" value="1"/>
</dbReference>
<gene>
    <name evidence="6" type="ORF">GCM10023225_16060</name>
</gene>
<evidence type="ECO:0000313" key="6">
    <source>
        <dbReference type="EMBL" id="GAA4975718.1"/>
    </source>
</evidence>
<dbReference type="Pfam" id="PF21597">
    <property type="entry name" value="TetR_C_43"/>
    <property type="match status" value="1"/>
</dbReference>
<dbReference type="InterPro" id="IPR009057">
    <property type="entry name" value="Homeodomain-like_sf"/>
</dbReference>
<proteinExistence type="predicted"/>
<sequence>MPPAPELRADAARNRARVLDVARGRLAAGDTALPMNVLAGLAGVGVGTVYRHFPDRRALLEALAADSLDRLDAEARAAAVEPDPLAGLDRLLRSGVRLLVEDAALQEVFSGTDTSTPAAAARLAELTATCDELLQRARAAGVVREGVTVTDLRRLVCGLGHAARIGGPDPRAAEAYAGIVLAGLRAPS</sequence>
<name>A0ABP9HPZ7_9ACTN</name>
<dbReference type="RefSeq" id="WP_345711929.1">
    <property type="nucleotide sequence ID" value="NZ_BAABIL010000206.1"/>
</dbReference>
<comment type="caution">
    <text evidence="6">The sequence shown here is derived from an EMBL/GenBank/DDBJ whole genome shotgun (WGS) entry which is preliminary data.</text>
</comment>
<dbReference type="SUPFAM" id="SSF48498">
    <property type="entry name" value="Tetracyclin repressor-like, C-terminal domain"/>
    <property type="match status" value="1"/>
</dbReference>
<evidence type="ECO:0000259" key="5">
    <source>
        <dbReference type="PROSITE" id="PS50977"/>
    </source>
</evidence>
<dbReference type="InterPro" id="IPR036271">
    <property type="entry name" value="Tet_transcr_reg_TetR-rel_C_sf"/>
</dbReference>
<dbReference type="Pfam" id="PF00440">
    <property type="entry name" value="TetR_N"/>
    <property type="match status" value="1"/>
</dbReference>
<keyword evidence="1" id="KW-0805">Transcription regulation</keyword>
<keyword evidence="3" id="KW-0804">Transcription</keyword>
<dbReference type="SUPFAM" id="SSF46689">
    <property type="entry name" value="Homeodomain-like"/>
    <property type="match status" value="1"/>
</dbReference>